<dbReference type="HOGENOM" id="CLU_3112105_0_0_1"/>
<evidence type="ECO:0000256" key="1">
    <source>
        <dbReference type="SAM" id="MobiDB-lite"/>
    </source>
</evidence>
<feature type="non-terminal residue" evidence="2">
    <location>
        <position position="51"/>
    </location>
</feature>
<dbReference type="InParanoid" id="A0A0C3PBB5"/>
<protein>
    <submittedName>
        <fullName evidence="2">Uncharacterized protein</fullName>
    </submittedName>
</protein>
<evidence type="ECO:0000313" key="3">
    <source>
        <dbReference type="Proteomes" id="UP000054217"/>
    </source>
</evidence>
<accession>A0A0C3PBB5</accession>
<reference evidence="2 3" key="1">
    <citation type="submission" date="2014-04" db="EMBL/GenBank/DDBJ databases">
        <authorList>
            <consortium name="DOE Joint Genome Institute"/>
            <person name="Kuo A."/>
            <person name="Kohler A."/>
            <person name="Costa M.D."/>
            <person name="Nagy L.G."/>
            <person name="Floudas D."/>
            <person name="Copeland A."/>
            <person name="Barry K.W."/>
            <person name="Cichocki N."/>
            <person name="Veneault-Fourrey C."/>
            <person name="LaButti K."/>
            <person name="Lindquist E.A."/>
            <person name="Lipzen A."/>
            <person name="Lundell T."/>
            <person name="Morin E."/>
            <person name="Murat C."/>
            <person name="Sun H."/>
            <person name="Tunlid A."/>
            <person name="Henrissat B."/>
            <person name="Grigoriev I.V."/>
            <person name="Hibbett D.S."/>
            <person name="Martin F."/>
            <person name="Nordberg H.P."/>
            <person name="Cantor M.N."/>
            <person name="Hua S.X."/>
        </authorList>
    </citation>
    <scope>NUCLEOTIDE SEQUENCE [LARGE SCALE GENOMIC DNA]</scope>
    <source>
        <strain evidence="2 3">Marx 270</strain>
    </source>
</reference>
<organism evidence="2 3">
    <name type="scientific">Pisolithus tinctorius Marx 270</name>
    <dbReference type="NCBI Taxonomy" id="870435"/>
    <lineage>
        <taxon>Eukaryota</taxon>
        <taxon>Fungi</taxon>
        <taxon>Dikarya</taxon>
        <taxon>Basidiomycota</taxon>
        <taxon>Agaricomycotina</taxon>
        <taxon>Agaricomycetes</taxon>
        <taxon>Agaricomycetidae</taxon>
        <taxon>Boletales</taxon>
        <taxon>Sclerodermatineae</taxon>
        <taxon>Pisolithaceae</taxon>
        <taxon>Pisolithus</taxon>
    </lineage>
</organism>
<dbReference type="EMBL" id="KN831968">
    <property type="protein sequence ID" value="KIO04964.1"/>
    <property type="molecule type" value="Genomic_DNA"/>
</dbReference>
<name>A0A0C3PBB5_PISTI</name>
<feature type="region of interest" description="Disordered" evidence="1">
    <location>
        <begin position="24"/>
        <end position="51"/>
    </location>
</feature>
<evidence type="ECO:0000313" key="2">
    <source>
        <dbReference type="EMBL" id="KIO04964.1"/>
    </source>
</evidence>
<sequence length="51" mass="5525">MTTEVGATQRWWAIFASGPMRIAAGNRKPQKNGFTWQGGVTDGDERGTATI</sequence>
<reference evidence="3" key="2">
    <citation type="submission" date="2015-01" db="EMBL/GenBank/DDBJ databases">
        <title>Evolutionary Origins and Diversification of the Mycorrhizal Mutualists.</title>
        <authorList>
            <consortium name="DOE Joint Genome Institute"/>
            <consortium name="Mycorrhizal Genomics Consortium"/>
            <person name="Kohler A."/>
            <person name="Kuo A."/>
            <person name="Nagy L.G."/>
            <person name="Floudas D."/>
            <person name="Copeland A."/>
            <person name="Barry K.W."/>
            <person name="Cichocki N."/>
            <person name="Veneault-Fourrey C."/>
            <person name="LaButti K."/>
            <person name="Lindquist E.A."/>
            <person name="Lipzen A."/>
            <person name="Lundell T."/>
            <person name="Morin E."/>
            <person name="Murat C."/>
            <person name="Riley R."/>
            <person name="Ohm R."/>
            <person name="Sun H."/>
            <person name="Tunlid A."/>
            <person name="Henrissat B."/>
            <person name="Grigoriev I.V."/>
            <person name="Hibbett D.S."/>
            <person name="Martin F."/>
        </authorList>
    </citation>
    <scope>NUCLEOTIDE SEQUENCE [LARGE SCALE GENOMIC DNA]</scope>
    <source>
        <strain evidence="3">Marx 270</strain>
    </source>
</reference>
<dbReference type="AlphaFoldDB" id="A0A0C3PBB5"/>
<gene>
    <name evidence="2" type="ORF">M404DRAFT_1000044</name>
</gene>
<proteinExistence type="predicted"/>
<dbReference type="Proteomes" id="UP000054217">
    <property type="component" value="Unassembled WGS sequence"/>
</dbReference>
<keyword evidence="3" id="KW-1185">Reference proteome</keyword>